<evidence type="ECO:0000313" key="2">
    <source>
        <dbReference type="Proteomes" id="UP000616151"/>
    </source>
</evidence>
<evidence type="ECO:0000313" key="1">
    <source>
        <dbReference type="EMBL" id="MBK1866121.1"/>
    </source>
</evidence>
<protein>
    <submittedName>
        <fullName evidence="1">Phosphatase PAP2 family protein</fullName>
    </submittedName>
</protein>
<accession>A0ACC5R105</accession>
<dbReference type="EMBL" id="JAENHL010000006">
    <property type="protein sequence ID" value="MBK1866121.1"/>
    <property type="molecule type" value="Genomic_DNA"/>
</dbReference>
<name>A0ACC5R105_9HYPH</name>
<organism evidence="1 2">
    <name type="scientific">Taklimakanibacter albus</name>
    <dbReference type="NCBI Taxonomy" id="2800327"/>
    <lineage>
        <taxon>Bacteria</taxon>
        <taxon>Pseudomonadati</taxon>
        <taxon>Pseudomonadota</taxon>
        <taxon>Alphaproteobacteria</taxon>
        <taxon>Hyphomicrobiales</taxon>
        <taxon>Aestuariivirgaceae</taxon>
        <taxon>Taklimakanibacter</taxon>
    </lineage>
</organism>
<keyword evidence="2" id="KW-1185">Reference proteome</keyword>
<dbReference type="Proteomes" id="UP000616151">
    <property type="component" value="Unassembled WGS sequence"/>
</dbReference>
<gene>
    <name evidence="1" type="ORF">JHL16_07120</name>
</gene>
<sequence>MEYIQPYLDFFTQNPGWAIAIVFLIAFGEALLIIGLFVPSTAVLVGAGMLVGTGHLEFWPVFAATAIGAILGDQLSYWAGRLFGERLKTLWPLNRYPVLVARGEDFVRKHGGKSIAIGRFVPGVKAVVPGIVGMFGMGQVYFAVINVSSGLFWALAHVAPGMLFGQVLAMAGELSERLLIVLLVLLVLLAVAGWLIRLFIGGLGPIIERGQDRFAAWAERQPGRFWPRIGAVISPAHPGSLSIILFAALAVTALIAFLHIMSSVFGQSALINTDLSIHNMMQSLRNAPADEIMTMVTMLGDGAVMGTVGIAIVLWLVWRREWRIAGAAFVTILAARLFVPLMKLWLQRPRPVELTGLPEIFSFPSGHTTFATVTLGVFAVLVTHGLRSWGKAVVFAAVGIVVIAIAYSRIYLGAHWMSDVLGGFLFGAAMIAAFGIAIEAVPSRRLQPIGLSIAVLLAFLAAGTIHINRDYTANAEMYSPREAIVLYDQEQWETGAWAGLSRRRIDLAGRNEEKFAAQWAGDLSPLSEALAKDGWTEQGKWSWTLGLAYLDPNRSLADLAPRPALHRGRAAEFTWTKPVAGDANQRLVLRAWKTDVMIGKGDKTYPIYVASLMRERLRHDLNLYAVPSAVVPQPAELESFASLLRSIPGVRIVAVRGLEAKDGLTLVDAMQ</sequence>
<reference evidence="1" key="1">
    <citation type="submission" date="2021-01" db="EMBL/GenBank/DDBJ databases">
        <authorList>
            <person name="Sun Q."/>
        </authorList>
    </citation>
    <scope>NUCLEOTIDE SEQUENCE</scope>
    <source>
        <strain evidence="1">YIM B02566</strain>
    </source>
</reference>
<comment type="caution">
    <text evidence="1">The sequence shown here is derived from an EMBL/GenBank/DDBJ whole genome shotgun (WGS) entry which is preliminary data.</text>
</comment>
<proteinExistence type="predicted"/>